<comment type="caution">
    <text evidence="1">The sequence shown here is derived from an EMBL/GenBank/DDBJ whole genome shotgun (WGS) entry which is preliminary data.</text>
</comment>
<proteinExistence type="predicted"/>
<evidence type="ECO:0000313" key="1">
    <source>
        <dbReference type="EMBL" id="KKM20137.1"/>
    </source>
</evidence>
<protein>
    <submittedName>
        <fullName evidence="1">Uncharacterized protein</fullName>
    </submittedName>
</protein>
<reference evidence="1" key="1">
    <citation type="journal article" date="2015" name="Nature">
        <title>Complex archaea that bridge the gap between prokaryotes and eukaryotes.</title>
        <authorList>
            <person name="Spang A."/>
            <person name="Saw J.H."/>
            <person name="Jorgensen S.L."/>
            <person name="Zaremba-Niedzwiedzka K."/>
            <person name="Martijn J."/>
            <person name="Lind A.E."/>
            <person name="van Eijk R."/>
            <person name="Schleper C."/>
            <person name="Guy L."/>
            <person name="Ettema T.J."/>
        </authorList>
    </citation>
    <scope>NUCLEOTIDE SEQUENCE</scope>
</reference>
<accession>A0A0F9HYD5</accession>
<dbReference type="AlphaFoldDB" id="A0A0F9HYD5"/>
<organism evidence="1">
    <name type="scientific">marine sediment metagenome</name>
    <dbReference type="NCBI Taxonomy" id="412755"/>
    <lineage>
        <taxon>unclassified sequences</taxon>
        <taxon>metagenomes</taxon>
        <taxon>ecological metagenomes</taxon>
    </lineage>
</organism>
<gene>
    <name evidence="1" type="ORF">LCGC14_1648550</name>
</gene>
<dbReference type="EMBL" id="LAZR01013832">
    <property type="protein sequence ID" value="KKM20137.1"/>
    <property type="molecule type" value="Genomic_DNA"/>
</dbReference>
<name>A0A0F9HYD5_9ZZZZ</name>
<sequence length="47" mass="5900">MKVRKDKVEDTFRDTTKDRWGANHNLPRRVGEMWMNYFREQMNNKIR</sequence>